<dbReference type="RefSeq" id="WP_008865134.1">
    <property type="nucleotide sequence ID" value="NZ_CAJUON010000005.1"/>
</dbReference>
<dbReference type="NCBIfam" id="NF010200">
    <property type="entry name" value="PRK13674.1-1"/>
    <property type="match status" value="1"/>
</dbReference>
<dbReference type="EMBL" id="WNCL01000009">
    <property type="protein sequence ID" value="MTU42877.1"/>
    <property type="molecule type" value="Genomic_DNA"/>
</dbReference>
<comment type="catalytic activity">
    <reaction evidence="2">
        <text>GTP + H2O = 7,8-dihydroneopterin 3'-triphosphate + formate + H(+)</text>
        <dbReference type="Rhea" id="RHEA:17473"/>
        <dbReference type="ChEBI" id="CHEBI:15377"/>
        <dbReference type="ChEBI" id="CHEBI:15378"/>
        <dbReference type="ChEBI" id="CHEBI:15740"/>
        <dbReference type="ChEBI" id="CHEBI:37565"/>
        <dbReference type="ChEBI" id="CHEBI:58462"/>
        <dbReference type="EC" id="3.5.4.16"/>
    </reaction>
</comment>
<accession>A0A6I3S1Q5</accession>
<comment type="pathway">
    <text evidence="2">Cofactor biosynthesis; 7,8-dihydroneopterin triphosphate biosynthesis; 7,8-dihydroneopterin triphosphate from GTP: step 1/1.</text>
</comment>
<dbReference type="PANTHER" id="PTHR36445:SF1">
    <property type="entry name" value="GTP CYCLOHYDROLASE MPTA"/>
    <property type="match status" value="1"/>
</dbReference>
<comment type="caution">
    <text evidence="3">The sequence shown here is derived from an EMBL/GenBank/DDBJ whole genome shotgun (WGS) entry which is preliminary data.</text>
</comment>
<proteinExistence type="inferred from homology"/>
<dbReference type="EC" id="3.5.4.16" evidence="2"/>
<dbReference type="Pfam" id="PF02649">
    <property type="entry name" value="GCHY-1"/>
    <property type="match status" value="1"/>
</dbReference>
<dbReference type="Proteomes" id="UP000462362">
    <property type="component" value="Unassembled WGS sequence"/>
</dbReference>
<evidence type="ECO:0000313" key="4">
    <source>
        <dbReference type="Proteomes" id="UP000462362"/>
    </source>
</evidence>
<dbReference type="AlphaFoldDB" id="A0A6I3S1Q5"/>
<dbReference type="GO" id="GO:0003934">
    <property type="term" value="F:GTP cyclohydrolase I activity"/>
    <property type="evidence" value="ECO:0007669"/>
    <property type="project" value="UniProtKB-UniRule"/>
</dbReference>
<feature type="site" description="May be catalytically important" evidence="2">
    <location>
        <position position="152"/>
    </location>
</feature>
<sequence>MTDNKLMVLPDVQSSADRRNIPIRRVGVKGIRTPILVKSQSGAQHTVADVEMYVSLPADKKGTHMSRFWTLLGGINKPFAPQMMVEVMQEMLASLKSDGGYIRLAFPFFMEKSAPVSHLQSTMDYDVVLTAECADGKITVTQEVIAPVTSLCPCSKEISKYGAHNQRSHVSITAELETNFPIEKQIEMIESCASCQVWGLLKRSDEKYVTEHAYENPKFVEDLVRDVAIRCQDEPAILAFTVEAENFESIHNHSAFASLHFDKRQTAE</sequence>
<dbReference type="GeneID" id="43349975"/>
<comment type="function">
    <text evidence="2">Converts GTP to 7,8-dihydroneopterin triphosphate.</text>
</comment>
<dbReference type="HAMAP" id="MF_01527_B">
    <property type="entry name" value="GTP_cyclohydrol_B"/>
    <property type="match status" value="1"/>
</dbReference>
<dbReference type="InterPro" id="IPR003801">
    <property type="entry name" value="GTP_cyclohydrolase_FolE2/MptA"/>
</dbReference>
<name>A0A6I3S1Q5_9BURK</name>
<evidence type="ECO:0000256" key="1">
    <source>
        <dbReference type="ARBA" id="ARBA00022801"/>
    </source>
</evidence>
<gene>
    <name evidence="2" type="primary">folE2</name>
    <name evidence="3" type="ORF">GMD42_04450</name>
</gene>
<evidence type="ECO:0000313" key="3">
    <source>
        <dbReference type="EMBL" id="MTU42877.1"/>
    </source>
</evidence>
<dbReference type="GO" id="GO:0046654">
    <property type="term" value="P:tetrahydrofolate biosynthetic process"/>
    <property type="evidence" value="ECO:0007669"/>
    <property type="project" value="UniProtKB-UniRule"/>
</dbReference>
<comment type="similarity">
    <text evidence="2">Belongs to the GTP cyclohydrolase IV family.</text>
</comment>
<reference evidence="3 4" key="1">
    <citation type="journal article" date="2019" name="Nat. Med.">
        <title>A library of human gut bacterial isolates paired with longitudinal multiomics data enables mechanistic microbiome research.</title>
        <authorList>
            <person name="Poyet M."/>
            <person name="Groussin M."/>
            <person name="Gibbons S.M."/>
            <person name="Avila-Pacheco J."/>
            <person name="Jiang X."/>
            <person name="Kearney S.M."/>
            <person name="Perrotta A.R."/>
            <person name="Berdy B."/>
            <person name="Zhao S."/>
            <person name="Lieberman T.D."/>
            <person name="Swanson P.K."/>
            <person name="Smith M."/>
            <person name="Roesemann S."/>
            <person name="Alexander J.E."/>
            <person name="Rich S.A."/>
            <person name="Livny J."/>
            <person name="Vlamakis H."/>
            <person name="Clish C."/>
            <person name="Bullock K."/>
            <person name="Deik A."/>
            <person name="Scott J."/>
            <person name="Pierce K.A."/>
            <person name="Xavier R.J."/>
            <person name="Alm E.J."/>
        </authorList>
    </citation>
    <scope>NUCLEOTIDE SEQUENCE [LARGE SCALE GENOMIC DNA]</scope>
    <source>
        <strain evidence="3 4">BIOML-A2</strain>
    </source>
</reference>
<protein>
    <recommendedName>
        <fullName evidence="2">GTP cyclohydrolase FolE2</fullName>
        <ecNumber evidence="2">3.5.4.16</ecNumber>
    </recommendedName>
</protein>
<dbReference type="Gene3D" id="3.10.270.10">
    <property type="entry name" value="Urate Oxidase"/>
    <property type="match status" value="1"/>
</dbReference>
<dbReference type="PANTHER" id="PTHR36445">
    <property type="entry name" value="GTP CYCLOHYDROLASE MPTA"/>
    <property type="match status" value="1"/>
</dbReference>
<keyword evidence="1 2" id="KW-0378">Hydrolase</keyword>
<evidence type="ECO:0000256" key="2">
    <source>
        <dbReference type="HAMAP-Rule" id="MF_01527"/>
    </source>
</evidence>
<dbReference type="InterPro" id="IPR022838">
    <property type="entry name" value="GTP_cyclohydrolase_FolE2"/>
</dbReference>
<organism evidence="3 4">
    <name type="scientific">Parasutterella excrementihominis</name>
    <dbReference type="NCBI Taxonomy" id="487175"/>
    <lineage>
        <taxon>Bacteria</taxon>
        <taxon>Pseudomonadati</taxon>
        <taxon>Pseudomonadota</taxon>
        <taxon>Betaproteobacteria</taxon>
        <taxon>Burkholderiales</taxon>
        <taxon>Sutterellaceae</taxon>
        <taxon>Parasutterella</taxon>
    </lineage>
</organism>
<dbReference type="UniPathway" id="UPA00848">
    <property type="reaction ID" value="UER00151"/>
</dbReference>